<gene>
    <name evidence="1" type="ORF">GCM10023210_26980</name>
</gene>
<dbReference type="EMBL" id="BAABHX010000004">
    <property type="protein sequence ID" value="GAA5094893.1"/>
    <property type="molecule type" value="Genomic_DNA"/>
</dbReference>
<comment type="caution">
    <text evidence="1">The sequence shown here is derived from an EMBL/GenBank/DDBJ whole genome shotgun (WGS) entry which is preliminary data.</text>
</comment>
<accession>A0ABP9MGQ1</accession>
<reference evidence="2" key="1">
    <citation type="journal article" date="2019" name="Int. J. Syst. Evol. Microbiol.">
        <title>The Global Catalogue of Microorganisms (GCM) 10K type strain sequencing project: providing services to taxonomists for standard genome sequencing and annotation.</title>
        <authorList>
            <consortium name="The Broad Institute Genomics Platform"/>
            <consortium name="The Broad Institute Genome Sequencing Center for Infectious Disease"/>
            <person name="Wu L."/>
            <person name="Ma J."/>
        </authorList>
    </citation>
    <scope>NUCLEOTIDE SEQUENCE [LARGE SCALE GENOMIC DNA]</scope>
    <source>
        <strain evidence="2">JCM 18019</strain>
    </source>
</reference>
<keyword evidence="2" id="KW-1185">Reference proteome</keyword>
<evidence type="ECO:0000313" key="2">
    <source>
        <dbReference type="Proteomes" id="UP001500353"/>
    </source>
</evidence>
<organism evidence="1 2">
    <name type="scientific">Chryseobacterium ginsengisoli</name>
    <dbReference type="NCBI Taxonomy" id="363853"/>
    <lineage>
        <taxon>Bacteria</taxon>
        <taxon>Pseudomonadati</taxon>
        <taxon>Bacteroidota</taxon>
        <taxon>Flavobacteriia</taxon>
        <taxon>Flavobacteriales</taxon>
        <taxon>Weeksellaceae</taxon>
        <taxon>Chryseobacterium group</taxon>
        <taxon>Chryseobacterium</taxon>
    </lineage>
</organism>
<dbReference type="RefSeq" id="WP_345204963.1">
    <property type="nucleotide sequence ID" value="NZ_BAABHX010000004.1"/>
</dbReference>
<proteinExistence type="predicted"/>
<dbReference type="Proteomes" id="UP001500353">
    <property type="component" value="Unassembled WGS sequence"/>
</dbReference>
<evidence type="ECO:0000313" key="1">
    <source>
        <dbReference type="EMBL" id="GAA5094893.1"/>
    </source>
</evidence>
<sequence>MIFLFLSIINTLDSSFGVTEAKTERNNQRAFSNTNKGLFDRLNAYPWSFELKPPSLGVGLGIGYATSENGTITYELDGRLKANLIIGADVILDILALGSKFKPWGAIIDALDIVSWLANLFSGGSVEINYELYFQLTAKINLVGMDAVDGESKPATLTYNFADKKITKGGVALQGYLEGKLVASFGISLEIEMNKGKKFNGDVNKKADTKKAELSIGAEGKSYVALTLGKNFGNDNSWDADFYFSGLNLKIWAKFGLSGGEPEEFDIIPDAEGELDVLKGKFEMK</sequence>
<name>A0ABP9MGQ1_9FLAO</name>
<protein>
    <submittedName>
        <fullName evidence="1">Uncharacterized protein</fullName>
    </submittedName>
</protein>